<comment type="cofactor">
    <cofactor evidence="2">
        <name>Zn(2+)</name>
        <dbReference type="ChEBI" id="CHEBI:29105"/>
    </cofactor>
    <text evidence="2">Binds 1 zinc ion per subunit.</text>
</comment>
<evidence type="ECO:0000313" key="4">
    <source>
        <dbReference type="EMBL" id="PAP77568.1"/>
    </source>
</evidence>
<comment type="catalytic activity">
    <reaction evidence="2">
        <text>2 superoxide + 2 H(+) = H2O2 + O2</text>
        <dbReference type="Rhea" id="RHEA:20696"/>
        <dbReference type="ChEBI" id="CHEBI:15378"/>
        <dbReference type="ChEBI" id="CHEBI:15379"/>
        <dbReference type="ChEBI" id="CHEBI:16240"/>
        <dbReference type="ChEBI" id="CHEBI:18421"/>
        <dbReference type="EC" id="1.15.1.1"/>
    </reaction>
</comment>
<evidence type="ECO:0000256" key="2">
    <source>
        <dbReference type="RuleBase" id="RU000393"/>
    </source>
</evidence>
<protein>
    <recommendedName>
        <fullName evidence="2">Superoxide dismutase [Cu-Zn]</fullName>
        <ecNumber evidence="2">1.15.1.1</ecNumber>
    </recommendedName>
</protein>
<feature type="domain" description="Superoxide dismutase copper/zinc binding" evidence="3">
    <location>
        <begin position="87"/>
        <end position="220"/>
    </location>
</feature>
<comment type="similarity">
    <text evidence="1 2">Belongs to the Cu-Zn superoxide dismutase family.</text>
</comment>
<evidence type="ECO:0000259" key="3">
    <source>
        <dbReference type="Pfam" id="PF00080"/>
    </source>
</evidence>
<proteinExistence type="inferred from homology"/>
<dbReference type="InterPro" id="IPR036423">
    <property type="entry name" value="SOD-like_Cu/Zn_dom_sf"/>
</dbReference>
<keyword evidence="5" id="KW-1185">Reference proteome</keyword>
<dbReference type="SUPFAM" id="SSF49329">
    <property type="entry name" value="Cu,Zn superoxide dismutase-like"/>
    <property type="match status" value="1"/>
</dbReference>
<evidence type="ECO:0000313" key="5">
    <source>
        <dbReference type="Proteomes" id="UP000216339"/>
    </source>
</evidence>
<dbReference type="InterPro" id="IPR018152">
    <property type="entry name" value="SOD_Cu/Zn_BS"/>
</dbReference>
<dbReference type="Pfam" id="PF00080">
    <property type="entry name" value="Sod_Cu"/>
    <property type="match status" value="1"/>
</dbReference>
<name>A0A271J2S1_9BACT</name>
<sequence length="225" mass="22552">MRTLSLVAVFLLGLTACQSTERATDRAAEGAEDAADATVDVARGAADAVEDAAGAAYGAVTDIFDSDDSAYAAAVVRPTSAPGASAQGTVSFRESDGGIVLALSLSGLRPGTHAVHVHENAACGPGEDGTPGGAAGGHWDPAGSMDHGAPTEDLDSKHLGDFGNFEVEPDGTADIVVAVSPFPTEEYSVADHAVVIHQGRDDLETDPAGDAGARVGCGVIEGRMP</sequence>
<dbReference type="OrthoDB" id="9792957at2"/>
<dbReference type="EMBL" id="MQWD01000001">
    <property type="protein sequence ID" value="PAP77568.1"/>
    <property type="molecule type" value="Genomic_DNA"/>
</dbReference>
<dbReference type="GO" id="GO:0005507">
    <property type="term" value="F:copper ion binding"/>
    <property type="evidence" value="ECO:0007669"/>
    <property type="project" value="InterPro"/>
</dbReference>
<dbReference type="EC" id="1.15.1.1" evidence="2"/>
<accession>A0A271J2S1</accession>
<comment type="function">
    <text evidence="2">Destroys radicals which are normally produced within the cells and which are toxic to biological systems.</text>
</comment>
<organism evidence="4 5">
    <name type="scientific">Rubrivirga marina</name>
    <dbReference type="NCBI Taxonomy" id="1196024"/>
    <lineage>
        <taxon>Bacteria</taxon>
        <taxon>Pseudomonadati</taxon>
        <taxon>Rhodothermota</taxon>
        <taxon>Rhodothermia</taxon>
        <taxon>Rhodothermales</taxon>
        <taxon>Rubricoccaceae</taxon>
        <taxon>Rubrivirga</taxon>
    </lineage>
</organism>
<dbReference type="Gene3D" id="2.60.40.200">
    <property type="entry name" value="Superoxide dismutase, copper/zinc binding domain"/>
    <property type="match status" value="1"/>
</dbReference>
<reference evidence="4 5" key="1">
    <citation type="submission" date="2016-11" db="EMBL/GenBank/DDBJ databases">
        <title>Study of marine rhodopsin-containing bacteria.</title>
        <authorList>
            <person name="Yoshizawa S."/>
            <person name="Kumagai Y."/>
            <person name="Kogure K."/>
        </authorList>
    </citation>
    <scope>NUCLEOTIDE SEQUENCE [LARGE SCALE GENOMIC DNA]</scope>
    <source>
        <strain evidence="4 5">SAORIC-28</strain>
    </source>
</reference>
<keyword evidence="2" id="KW-0479">Metal-binding</keyword>
<dbReference type="RefSeq" id="WP_095511234.1">
    <property type="nucleotide sequence ID" value="NZ_MQWD01000001.1"/>
</dbReference>
<dbReference type="Proteomes" id="UP000216339">
    <property type="component" value="Unassembled WGS sequence"/>
</dbReference>
<dbReference type="AlphaFoldDB" id="A0A271J2S1"/>
<dbReference type="InterPro" id="IPR001424">
    <property type="entry name" value="SOD_Cu_Zn_dom"/>
</dbReference>
<evidence type="ECO:0000256" key="1">
    <source>
        <dbReference type="ARBA" id="ARBA00010457"/>
    </source>
</evidence>
<dbReference type="InterPro" id="IPR024134">
    <property type="entry name" value="SOD_Cu/Zn_/chaperone"/>
</dbReference>
<dbReference type="GO" id="GO:0004784">
    <property type="term" value="F:superoxide dismutase activity"/>
    <property type="evidence" value="ECO:0007669"/>
    <property type="project" value="UniProtKB-EC"/>
</dbReference>
<dbReference type="PROSITE" id="PS51257">
    <property type="entry name" value="PROKAR_LIPOPROTEIN"/>
    <property type="match status" value="1"/>
</dbReference>
<dbReference type="PROSITE" id="PS00332">
    <property type="entry name" value="SOD_CU_ZN_2"/>
    <property type="match status" value="1"/>
</dbReference>
<keyword evidence="2" id="KW-0862">Zinc</keyword>
<gene>
    <name evidence="4" type="ORF">BSZ37_14515</name>
</gene>
<comment type="caution">
    <text evidence="4">The sequence shown here is derived from an EMBL/GenBank/DDBJ whole genome shotgun (WGS) entry which is preliminary data.</text>
</comment>
<dbReference type="PANTHER" id="PTHR10003">
    <property type="entry name" value="SUPEROXIDE DISMUTASE CU-ZN -RELATED"/>
    <property type="match status" value="1"/>
</dbReference>
<keyword evidence="2" id="KW-0560">Oxidoreductase</keyword>
<comment type="cofactor">
    <cofactor evidence="2">
        <name>Cu cation</name>
        <dbReference type="ChEBI" id="CHEBI:23378"/>
    </cofactor>
    <text evidence="2">Binds 1 copper ion per subunit.</text>
</comment>
<keyword evidence="2" id="KW-0186">Copper</keyword>